<evidence type="ECO:0000313" key="3">
    <source>
        <dbReference type="Proteomes" id="UP000324831"/>
    </source>
</evidence>
<feature type="chain" id="PRO_5019782697" evidence="1">
    <location>
        <begin position="26"/>
        <end position="177"/>
    </location>
</feature>
<dbReference type="RefSeq" id="WP_216083389.1">
    <property type="nucleotide sequence ID" value="NZ_CACTIB010000021.1"/>
</dbReference>
<name>A0A478FUI6_9MOLU</name>
<protein>
    <submittedName>
        <fullName evidence="2">Uncharacterized protein</fullName>
    </submittedName>
</protein>
<proteinExistence type="predicted"/>
<dbReference type="EMBL" id="BIMN01000003">
    <property type="protein sequence ID" value="GCE63710.1"/>
    <property type="molecule type" value="Genomic_DNA"/>
</dbReference>
<comment type="caution">
    <text evidence="2">The sequence shown here is derived from an EMBL/GenBank/DDBJ whole genome shotgun (WGS) entry which is preliminary data.</text>
</comment>
<dbReference type="AlphaFoldDB" id="A0A478FUI6"/>
<keyword evidence="1" id="KW-0732">Signal</keyword>
<evidence type="ECO:0000256" key="1">
    <source>
        <dbReference type="SAM" id="SignalP"/>
    </source>
</evidence>
<feature type="signal peptide" evidence="1">
    <location>
        <begin position="1"/>
        <end position="25"/>
    </location>
</feature>
<evidence type="ECO:0000313" key="2">
    <source>
        <dbReference type="EMBL" id="GCE63710.1"/>
    </source>
</evidence>
<gene>
    <name evidence="2" type="ORF">MHSWG343_07100</name>
</gene>
<dbReference type="Proteomes" id="UP000324831">
    <property type="component" value="Unassembled WGS sequence"/>
</dbReference>
<accession>A0A478FUI6</accession>
<organism evidence="2 3">
    <name type="scientific">Candidatus Mycoplasma haematohominis</name>
    <dbReference type="NCBI Taxonomy" id="1494318"/>
    <lineage>
        <taxon>Bacteria</taxon>
        <taxon>Bacillati</taxon>
        <taxon>Mycoplasmatota</taxon>
        <taxon>Mollicutes</taxon>
        <taxon>Mycoplasmataceae</taxon>
        <taxon>Mycoplasma</taxon>
    </lineage>
</organism>
<sequence length="177" mass="19276">MSNSLAAAAAGTAILGGGGATIAYAAGAFDGNKSSTPKTYVDFDDYVKNGGKYKYIGQGNNVVDADPTQGKIKELLSDSKKETYKENLKRQWEGMNLGAGDSTYKPSATELEDSIEAGKDTEKDKVSLFVNKWCIQNKKQKPTSTGAEKRFTEQEIKNYSEWSKFEKACLEIVSSNQ</sequence>
<reference evidence="2 3" key="1">
    <citation type="submission" date="2019-01" db="EMBL/GenBank/DDBJ databases">
        <title>Draft genome sequences of Candidatus Mycoplasma haemohominis SWG34-3 identified from a patient with pyrexia, anemia and liver dysfunction.</title>
        <authorList>
            <person name="Sekizuka T."/>
            <person name="Hattori N."/>
            <person name="Katano H."/>
            <person name="Takuma T."/>
            <person name="Ito T."/>
            <person name="Arai N."/>
            <person name="Yanai R."/>
            <person name="Ishii S."/>
            <person name="Miura Y."/>
            <person name="Tokunaga T."/>
            <person name="Watanabe H."/>
            <person name="Nomura N."/>
            <person name="Eguchi J."/>
            <person name="Arai T."/>
            <person name="Hasegawa H."/>
            <person name="Nakamaki T."/>
            <person name="Wakita T."/>
            <person name="Niki Y."/>
            <person name="Kuroda M."/>
        </authorList>
    </citation>
    <scope>NUCLEOTIDE SEQUENCE [LARGE SCALE GENOMIC DNA]</scope>
    <source>
        <strain evidence="2">SWG34-3</strain>
    </source>
</reference>